<dbReference type="InterPro" id="IPR041371">
    <property type="entry name" value="GH92_N"/>
</dbReference>
<keyword evidence="1" id="KW-0732">Signal</keyword>
<feature type="chain" id="PRO_5008267493" description="Glycosyl hydrolase family 92 N-terminal domain-containing protein" evidence="1">
    <location>
        <begin position="18"/>
        <end position="137"/>
    </location>
</feature>
<dbReference type="GO" id="GO:0030246">
    <property type="term" value="F:carbohydrate binding"/>
    <property type="evidence" value="ECO:0007669"/>
    <property type="project" value="InterPro"/>
</dbReference>
<name>A0A194WV52_MOLSC</name>
<dbReference type="Pfam" id="PF17678">
    <property type="entry name" value="Glyco_hydro_92N"/>
    <property type="match status" value="1"/>
</dbReference>
<keyword evidence="4" id="KW-1185">Reference proteome</keyword>
<dbReference type="GeneID" id="28830102"/>
<dbReference type="Proteomes" id="UP000070700">
    <property type="component" value="Unassembled WGS sequence"/>
</dbReference>
<dbReference type="EMBL" id="KQ947425">
    <property type="protein sequence ID" value="KUJ11851.1"/>
    <property type="molecule type" value="Genomic_DNA"/>
</dbReference>
<gene>
    <name evidence="3" type="ORF">LY89DRAFT_738496</name>
</gene>
<accession>A0A194WV52</accession>
<dbReference type="KEGG" id="psco:LY89DRAFT_738496"/>
<reference evidence="3 4" key="1">
    <citation type="submission" date="2015-10" db="EMBL/GenBank/DDBJ databases">
        <title>Full genome of DAOMC 229536 Phialocephala scopiformis, a fungal endophyte of spruce producing the potent anti-insectan compound rugulosin.</title>
        <authorList>
            <consortium name="DOE Joint Genome Institute"/>
            <person name="Walker A.K."/>
            <person name="Frasz S.L."/>
            <person name="Seifert K.A."/>
            <person name="Miller J.D."/>
            <person name="Mondo S.J."/>
            <person name="Labutti K."/>
            <person name="Lipzen A."/>
            <person name="Dockter R."/>
            <person name="Kennedy M."/>
            <person name="Grigoriev I.V."/>
            <person name="Spatafora J.W."/>
        </authorList>
    </citation>
    <scope>NUCLEOTIDE SEQUENCE [LARGE SCALE GENOMIC DNA]</scope>
    <source>
        <strain evidence="3 4">CBS 120377</strain>
    </source>
</reference>
<dbReference type="AlphaFoldDB" id="A0A194WV52"/>
<evidence type="ECO:0000259" key="2">
    <source>
        <dbReference type="Pfam" id="PF17678"/>
    </source>
</evidence>
<proteinExistence type="predicted"/>
<dbReference type="RefSeq" id="XP_018066206.1">
    <property type="nucleotide sequence ID" value="XM_018220376.1"/>
</dbReference>
<evidence type="ECO:0000256" key="1">
    <source>
        <dbReference type="SAM" id="SignalP"/>
    </source>
</evidence>
<dbReference type="InParanoid" id="A0A194WV52"/>
<dbReference type="Gene3D" id="2.70.98.10">
    <property type="match status" value="1"/>
</dbReference>
<evidence type="ECO:0000313" key="4">
    <source>
        <dbReference type="Proteomes" id="UP000070700"/>
    </source>
</evidence>
<dbReference type="InterPro" id="IPR014718">
    <property type="entry name" value="GH-type_carb-bd"/>
</dbReference>
<sequence>MLLSLTILAALVRYAVAQVDYSQFVNPLIGSEGPISGYAFGGGDIFVGGAVPFGLAKVGIDTYKDNITLSTLNGGYTPMGKATAFSMIHEYVSISIQILLFRLPALCGRDISRKLNSFYKLSFLMSENRRKVVSASQ</sequence>
<feature type="signal peptide" evidence="1">
    <location>
        <begin position="1"/>
        <end position="17"/>
    </location>
</feature>
<evidence type="ECO:0000313" key="3">
    <source>
        <dbReference type="EMBL" id="KUJ11851.1"/>
    </source>
</evidence>
<protein>
    <recommendedName>
        <fullName evidence="2">Glycosyl hydrolase family 92 N-terminal domain-containing protein</fullName>
    </recommendedName>
</protein>
<feature type="domain" description="Glycosyl hydrolase family 92 N-terminal" evidence="2">
    <location>
        <begin position="24"/>
        <end position="91"/>
    </location>
</feature>
<dbReference type="OrthoDB" id="5426836at2759"/>
<organism evidence="3 4">
    <name type="scientific">Mollisia scopiformis</name>
    <name type="common">Conifer needle endophyte fungus</name>
    <name type="synonym">Phialocephala scopiformis</name>
    <dbReference type="NCBI Taxonomy" id="149040"/>
    <lineage>
        <taxon>Eukaryota</taxon>
        <taxon>Fungi</taxon>
        <taxon>Dikarya</taxon>
        <taxon>Ascomycota</taxon>
        <taxon>Pezizomycotina</taxon>
        <taxon>Leotiomycetes</taxon>
        <taxon>Helotiales</taxon>
        <taxon>Mollisiaceae</taxon>
        <taxon>Mollisia</taxon>
    </lineage>
</organism>